<reference evidence="7" key="1">
    <citation type="submission" date="2018-05" db="EMBL/GenBank/DDBJ databases">
        <authorList>
            <person name="Lanie J.A."/>
            <person name="Ng W.-L."/>
            <person name="Kazmierczak K.M."/>
            <person name="Andrzejewski T.M."/>
            <person name="Davidsen T.M."/>
            <person name="Wayne K.J."/>
            <person name="Tettelin H."/>
            <person name="Glass J.I."/>
            <person name="Rusch D."/>
            <person name="Podicherti R."/>
            <person name="Tsui H.-C.T."/>
            <person name="Winkler M.E."/>
        </authorList>
    </citation>
    <scope>NUCLEOTIDE SEQUENCE</scope>
</reference>
<evidence type="ECO:0000256" key="3">
    <source>
        <dbReference type="ARBA" id="ARBA00022842"/>
    </source>
</evidence>
<gene>
    <name evidence="7" type="ORF">METZ01_LOCUS97690</name>
</gene>
<dbReference type="Pfam" id="PF02746">
    <property type="entry name" value="MR_MLE_N"/>
    <property type="match status" value="1"/>
</dbReference>
<name>A0A381VX25_9ZZZZ</name>
<organism evidence="7">
    <name type="scientific">marine metagenome</name>
    <dbReference type="NCBI Taxonomy" id="408172"/>
    <lineage>
        <taxon>unclassified sequences</taxon>
        <taxon>metagenomes</taxon>
        <taxon>ecological metagenomes</taxon>
    </lineage>
</organism>
<evidence type="ECO:0000256" key="2">
    <source>
        <dbReference type="ARBA" id="ARBA00022723"/>
    </source>
</evidence>
<dbReference type="Gene3D" id="3.30.390.10">
    <property type="entry name" value="Enolase-like, N-terminal domain"/>
    <property type="match status" value="1"/>
</dbReference>
<dbReference type="InterPro" id="IPR036849">
    <property type="entry name" value="Enolase-like_C_sf"/>
</dbReference>
<keyword evidence="4" id="KW-0456">Lyase</keyword>
<dbReference type="SFLD" id="SFLDF00009">
    <property type="entry name" value="o-succinylbenzoate_synthase"/>
    <property type="match status" value="1"/>
</dbReference>
<dbReference type="SFLD" id="SFLDS00001">
    <property type="entry name" value="Enolase"/>
    <property type="match status" value="1"/>
</dbReference>
<dbReference type="EMBL" id="UINC01010045">
    <property type="protein sequence ID" value="SVA44836.1"/>
    <property type="molecule type" value="Genomic_DNA"/>
</dbReference>
<dbReference type="SFLD" id="SFLDG00180">
    <property type="entry name" value="muconate_cycloisomerase"/>
    <property type="match status" value="1"/>
</dbReference>
<keyword evidence="3" id="KW-0460">Magnesium</keyword>
<accession>A0A381VX25</accession>
<dbReference type="SUPFAM" id="SSF54826">
    <property type="entry name" value="Enolase N-terminal domain-like"/>
    <property type="match status" value="1"/>
</dbReference>
<dbReference type="SUPFAM" id="SSF51604">
    <property type="entry name" value="Enolase C-terminal domain-like"/>
    <property type="match status" value="1"/>
</dbReference>
<comment type="cofactor">
    <cofactor evidence="1">
        <name>a divalent metal cation</name>
        <dbReference type="ChEBI" id="CHEBI:60240"/>
    </cofactor>
</comment>
<evidence type="ECO:0000256" key="1">
    <source>
        <dbReference type="ARBA" id="ARBA00001968"/>
    </source>
</evidence>
<dbReference type="InterPro" id="IPR013342">
    <property type="entry name" value="Mandelate_racemase_C"/>
</dbReference>
<evidence type="ECO:0000259" key="6">
    <source>
        <dbReference type="SMART" id="SM00922"/>
    </source>
</evidence>
<feature type="domain" description="Mandelate racemase/muconate lactonizing enzyme C-terminal" evidence="6">
    <location>
        <begin position="108"/>
        <end position="200"/>
    </location>
</feature>
<dbReference type="InterPro" id="IPR010197">
    <property type="entry name" value="OSBS/NAAAR"/>
</dbReference>
<dbReference type="InterPro" id="IPR029017">
    <property type="entry name" value="Enolase-like_N"/>
</dbReference>
<dbReference type="PANTHER" id="PTHR48073:SF5">
    <property type="entry name" value="O-SUCCINYLBENZOATE SYNTHASE"/>
    <property type="match status" value="1"/>
</dbReference>
<dbReference type="PANTHER" id="PTHR48073">
    <property type="entry name" value="O-SUCCINYLBENZOATE SYNTHASE-RELATED"/>
    <property type="match status" value="1"/>
</dbReference>
<dbReference type="GO" id="GO:0043748">
    <property type="term" value="F:O-succinylbenzoate synthase activity"/>
    <property type="evidence" value="ECO:0007669"/>
    <property type="project" value="UniProtKB-EC"/>
</dbReference>
<dbReference type="AlphaFoldDB" id="A0A381VX25"/>
<proteinExistence type="predicted"/>
<sequence>MVDGDGQRGYGECVADRDPFYSSETSKTAWHILTDYLVPLGLGVEFSHPRDVFPAFAQVRGHNMAKAALEMAAWDLYARQSSLPLSQVLGGSRTTIASGVSIGIQDSLEQLGDKVAAELAAGYKRIKMKIKPGWDIEAVASVRQRFGGIPLMVDANAAYTLADAEHLAILDQYDLMMIEQPLHYDDVHDHAQLQRRLRTPICLDESIHTLHNATEALTVGACRIINIKPGRIGGHAQSIRLHDLCAEHGVPVWHGGMLESGIGRMHNIHLSTLQNFTLPGDVSASCRYFEPDLIEPPVELQSDGTISVPTLPGLGVTVVEERIDRATERAVILGP</sequence>
<dbReference type="CDD" id="cd03317">
    <property type="entry name" value="NAAAR"/>
    <property type="match status" value="1"/>
</dbReference>
<dbReference type="Gene3D" id="3.20.20.120">
    <property type="entry name" value="Enolase-like C-terminal domain"/>
    <property type="match status" value="1"/>
</dbReference>
<dbReference type="SMART" id="SM00922">
    <property type="entry name" value="MR_MLE"/>
    <property type="match status" value="1"/>
</dbReference>
<evidence type="ECO:0000313" key="7">
    <source>
        <dbReference type="EMBL" id="SVA44836.1"/>
    </source>
</evidence>
<dbReference type="Pfam" id="PF13378">
    <property type="entry name" value="MR_MLE_C"/>
    <property type="match status" value="1"/>
</dbReference>
<dbReference type="EC" id="4.2.1.113" evidence="5"/>
<dbReference type="InterPro" id="IPR013341">
    <property type="entry name" value="Mandelate_racemase_N_dom"/>
</dbReference>
<dbReference type="GO" id="GO:0009234">
    <property type="term" value="P:menaquinone biosynthetic process"/>
    <property type="evidence" value="ECO:0007669"/>
    <property type="project" value="InterPro"/>
</dbReference>
<evidence type="ECO:0000256" key="5">
    <source>
        <dbReference type="ARBA" id="ARBA00029491"/>
    </source>
</evidence>
<keyword evidence="2" id="KW-0479">Metal-binding</keyword>
<dbReference type="NCBIfam" id="TIGR01928">
    <property type="entry name" value="menC_lowGC_arch"/>
    <property type="match status" value="1"/>
</dbReference>
<protein>
    <recommendedName>
        <fullName evidence="5">o-succinylbenzoate synthase</fullName>
        <ecNumber evidence="5">4.2.1.113</ecNumber>
    </recommendedName>
</protein>
<dbReference type="GO" id="GO:0046872">
    <property type="term" value="F:metal ion binding"/>
    <property type="evidence" value="ECO:0007669"/>
    <property type="project" value="UniProtKB-KW"/>
</dbReference>
<evidence type="ECO:0000256" key="4">
    <source>
        <dbReference type="ARBA" id="ARBA00023239"/>
    </source>
</evidence>
<dbReference type="GO" id="GO:0016854">
    <property type="term" value="F:racemase and epimerase activity"/>
    <property type="evidence" value="ECO:0007669"/>
    <property type="project" value="UniProtKB-ARBA"/>
</dbReference>
<dbReference type="InterPro" id="IPR029065">
    <property type="entry name" value="Enolase_C-like"/>
</dbReference>